<dbReference type="PANTHER" id="PTHR30146:SF153">
    <property type="entry name" value="LACTOSE OPERON REPRESSOR"/>
    <property type="match status" value="1"/>
</dbReference>
<keyword evidence="3" id="KW-0804">Transcription</keyword>
<dbReference type="Proteomes" id="UP001500220">
    <property type="component" value="Unassembled WGS sequence"/>
</dbReference>
<dbReference type="InterPro" id="IPR000843">
    <property type="entry name" value="HTH_LacI"/>
</dbReference>
<dbReference type="RefSeq" id="WP_346074112.1">
    <property type="nucleotide sequence ID" value="NZ_BAAAHC010000020.1"/>
</dbReference>
<evidence type="ECO:0000256" key="3">
    <source>
        <dbReference type="ARBA" id="ARBA00023163"/>
    </source>
</evidence>
<evidence type="ECO:0000259" key="4">
    <source>
        <dbReference type="PROSITE" id="PS50932"/>
    </source>
</evidence>
<organism evidence="5 6">
    <name type="scientific">Saccharopolyspora thermophila</name>
    <dbReference type="NCBI Taxonomy" id="89367"/>
    <lineage>
        <taxon>Bacteria</taxon>
        <taxon>Bacillati</taxon>
        <taxon>Actinomycetota</taxon>
        <taxon>Actinomycetes</taxon>
        <taxon>Pseudonocardiales</taxon>
        <taxon>Pseudonocardiaceae</taxon>
        <taxon>Saccharopolyspora</taxon>
    </lineage>
</organism>
<sequence length="339" mass="36352">MARKTGKPTIVDVARAAGTSVSSVSVALRGEPGVSEQTRLRILDAAQRLGYRPDQRARLLREQQSRLLGVTFAVNQTFQAEVIDHLYRAADRSGYDLLLSATTPTRSASEAVDDLLRDRCETLILISPALDESQLADLSTRASVVTIGSELRIDAVDSVHSDDRQGVTDVVDHLVGLGHRHITYVDGGTTAMAAVRRTAYLEAMRGRGLGEHAHVLSGDSTEESGIAAATRILDSGEPLPTAICTHNDMMAFGLLHTLRSRGVAVPNDISVVGFDNTRMAALATVQLTSVSQDAAQLARTAVERAIMRAEKPAPAEEIVTPARLVIRETSGPPRPRPAE</sequence>
<feature type="domain" description="HTH lacI-type" evidence="4">
    <location>
        <begin position="8"/>
        <end position="62"/>
    </location>
</feature>
<dbReference type="SMART" id="SM00354">
    <property type="entry name" value="HTH_LACI"/>
    <property type="match status" value="1"/>
</dbReference>
<keyword evidence="6" id="KW-1185">Reference proteome</keyword>
<dbReference type="Pfam" id="PF13377">
    <property type="entry name" value="Peripla_BP_3"/>
    <property type="match status" value="1"/>
</dbReference>
<keyword evidence="2 5" id="KW-0238">DNA-binding</keyword>
<dbReference type="InterPro" id="IPR028082">
    <property type="entry name" value="Peripla_BP_I"/>
</dbReference>
<accession>A0ABN1D9E9</accession>
<protein>
    <submittedName>
        <fullName evidence="5">LacI family DNA-binding transcriptional regulator</fullName>
    </submittedName>
</protein>
<dbReference type="EMBL" id="BAAAHC010000020">
    <property type="protein sequence ID" value="GAA0537088.1"/>
    <property type="molecule type" value="Genomic_DNA"/>
</dbReference>
<dbReference type="GO" id="GO:0003677">
    <property type="term" value="F:DNA binding"/>
    <property type="evidence" value="ECO:0007669"/>
    <property type="project" value="UniProtKB-KW"/>
</dbReference>
<reference evidence="5 6" key="1">
    <citation type="journal article" date="2019" name="Int. J. Syst. Evol. Microbiol.">
        <title>The Global Catalogue of Microorganisms (GCM) 10K type strain sequencing project: providing services to taxonomists for standard genome sequencing and annotation.</title>
        <authorList>
            <consortium name="The Broad Institute Genomics Platform"/>
            <consortium name="The Broad Institute Genome Sequencing Center for Infectious Disease"/>
            <person name="Wu L."/>
            <person name="Ma J."/>
        </authorList>
    </citation>
    <scope>NUCLEOTIDE SEQUENCE [LARGE SCALE GENOMIC DNA]</scope>
    <source>
        <strain evidence="5 6">JCM 10664</strain>
    </source>
</reference>
<gene>
    <name evidence="5" type="ORF">GCM10009545_44780</name>
</gene>
<dbReference type="Gene3D" id="3.40.50.2300">
    <property type="match status" value="2"/>
</dbReference>
<comment type="caution">
    <text evidence="5">The sequence shown here is derived from an EMBL/GenBank/DDBJ whole genome shotgun (WGS) entry which is preliminary data.</text>
</comment>
<dbReference type="Gene3D" id="1.10.260.40">
    <property type="entry name" value="lambda repressor-like DNA-binding domains"/>
    <property type="match status" value="1"/>
</dbReference>
<dbReference type="SUPFAM" id="SSF53822">
    <property type="entry name" value="Periplasmic binding protein-like I"/>
    <property type="match status" value="1"/>
</dbReference>
<evidence type="ECO:0000313" key="6">
    <source>
        <dbReference type="Proteomes" id="UP001500220"/>
    </source>
</evidence>
<dbReference type="InterPro" id="IPR046335">
    <property type="entry name" value="LacI/GalR-like_sensor"/>
</dbReference>
<name>A0ABN1D9E9_9PSEU</name>
<dbReference type="CDD" id="cd01392">
    <property type="entry name" value="HTH_LacI"/>
    <property type="match status" value="1"/>
</dbReference>
<proteinExistence type="predicted"/>
<evidence type="ECO:0000256" key="1">
    <source>
        <dbReference type="ARBA" id="ARBA00023015"/>
    </source>
</evidence>
<evidence type="ECO:0000313" key="5">
    <source>
        <dbReference type="EMBL" id="GAA0537088.1"/>
    </source>
</evidence>
<dbReference type="InterPro" id="IPR010982">
    <property type="entry name" value="Lambda_DNA-bd_dom_sf"/>
</dbReference>
<dbReference type="PANTHER" id="PTHR30146">
    <property type="entry name" value="LACI-RELATED TRANSCRIPTIONAL REPRESSOR"/>
    <property type="match status" value="1"/>
</dbReference>
<dbReference type="PROSITE" id="PS50932">
    <property type="entry name" value="HTH_LACI_2"/>
    <property type="match status" value="1"/>
</dbReference>
<evidence type="ECO:0000256" key="2">
    <source>
        <dbReference type="ARBA" id="ARBA00023125"/>
    </source>
</evidence>
<dbReference type="Pfam" id="PF00356">
    <property type="entry name" value="LacI"/>
    <property type="match status" value="1"/>
</dbReference>
<dbReference type="SUPFAM" id="SSF47413">
    <property type="entry name" value="lambda repressor-like DNA-binding domains"/>
    <property type="match status" value="1"/>
</dbReference>
<dbReference type="CDD" id="cd06267">
    <property type="entry name" value="PBP1_LacI_sugar_binding-like"/>
    <property type="match status" value="1"/>
</dbReference>
<keyword evidence="1" id="KW-0805">Transcription regulation</keyword>